<gene>
    <name evidence="1" type="primary">APX7</name>
    <name evidence="1" type="ORF">SNAT2548_LOCUS1090</name>
</gene>
<dbReference type="InterPro" id="IPR011989">
    <property type="entry name" value="ARM-like"/>
</dbReference>
<dbReference type="InterPro" id="IPR016024">
    <property type="entry name" value="ARM-type_fold"/>
</dbReference>
<evidence type="ECO:0000313" key="2">
    <source>
        <dbReference type="Proteomes" id="UP000604046"/>
    </source>
</evidence>
<dbReference type="OrthoDB" id="409818at2759"/>
<dbReference type="Gene3D" id="1.25.10.10">
    <property type="entry name" value="Leucine-rich Repeat Variant"/>
    <property type="match status" value="1"/>
</dbReference>
<dbReference type="SUPFAM" id="SSF48371">
    <property type="entry name" value="ARM repeat"/>
    <property type="match status" value="1"/>
</dbReference>
<dbReference type="Proteomes" id="UP000604046">
    <property type="component" value="Unassembled WGS sequence"/>
</dbReference>
<accession>A0A812GY57</accession>
<name>A0A812GY57_9DINO</name>
<sequence length="1522" mass="161525">MKLFVAFAGPEEEVRFVVLIDAASTVASLRQRIQADFRSVFPSRLPVVFFRMASADGFFLTDAAVVGQVLEDGSTVTCHRADSEVTGAPLPEEPSLEEVRGIFASFRAQISYIARMACHAALKSSSEVSSEAMSILLAMLMLGGPQLLQVRSDALDILQKRLPAQDGAALPAFLAAGGLFVLLGLLSPSTKLDSDTEVLEKTAQLFEQLVLQHGPALAPVLEDCQANILMQKLAKDSRCTARMKQNAYASRKALEKVGIGSAAGLKEGYASEPGKLPTGERGNRLQSAGAAVARGGYSPAGCNGGERTPTPILPGGMTLRLLLDQKKLTLDSSTLSQAVWEFEAKVTSCREGALHELAADSGLAEVVWKVLQSATKGAAKQLLPSLGKILARFRGEPRARTGFVRQLSRFLRFSEALEVLPSCWTHLPESMRSAMLDMAEEMMQHTAKSATHAHELQSVLVLLQEHVPSELQALALRMMRRLVDPDGVSGASSAALSRMPPKAINTGLMHVMPKHPLACLDILGTLVLKEDFRRFFASQASLLKFLAHCCTQPEVCARGTESQGPLSLQRAACRCLANLASQPEVRDWAKQSPALQGLHESTGDLTVRAYLGKAQKHSKWEELLGHFGVGTQAASEHRFAKARKVKSFTDIAGSWALAAVDVQGGHSNVLSLIRVLAIPGLPKLAISCLLLLAPALALKGRFRSVQTVTQCTSPAHSVEGGYVVFEASTFKDSFDVTAKCAERYKGTAVVSPCTADGAPYTLRGCSPERCTEPVAADMKGYELAPFSLERPSFSVTVKCTSGVGFGKATECVKDGDPYTVTGCLVGECTSPAANLASHGYVVYERSRMPQSFNVSATCASGYKGTASASTCKAAGTPYSLAGCEPETCTPPSTEHMKGYELQAFSLKRPSFSVTVKCSSGVGVGKAKPCARDGEPYTLGGCFIGECASPVAHASQGYIVYEGSKMPHSFHVTASCAKGYKGTAAVSVCKDADAPYSLTGCAPEVCTEPSPKETDGYELTAFSLERPSFSVSVRCKSGIGLGRAKECTKHGEPYTVEGCFVGECTSPSNLAEHGYVVYEGSRMPHSFNVRAECATGYKGTALVTQCEKTEQPYSLNGCSPESCIEPSVFDQANYDIQIHSLLRPFFRVTAKCKHGFGTATVKECRKDGNPFELEGCMDACASPKKAVEAGYVVFEKKLVLNEFSVSASCADGYKGAAAVTKCNAANEPYILSGCTPVRCTEPTHVDKAAYELTVLSAEMPSFSILANCKSGVGTAKARACSGDGQPFILEGCPSLCSSPKKDSEAGYLVFEKSLLMGEFEAHAVCADGYAGTATVSKCTAANEPYILSGCKPVKCAEPSNAAAYDLTVFSAEAPSFSIVAKCRNSAGTGKAKACSKEGQPFVLEGCPSMCSSPKRTSEDGYVVFEKSLFFDDFRADAVCADGYTGKASVGKCSAVSLPYTLGGCAPAKCVEPTAAQKFNYNVLVHSLNVPSFHVTVTCRNGSGAGKAVPCRGDNLPYKLEGCD</sequence>
<comment type="caution">
    <text evidence="1">The sequence shown here is derived from an EMBL/GenBank/DDBJ whole genome shotgun (WGS) entry which is preliminary data.</text>
</comment>
<keyword evidence="2" id="KW-1185">Reference proteome</keyword>
<organism evidence="1 2">
    <name type="scientific">Symbiodinium natans</name>
    <dbReference type="NCBI Taxonomy" id="878477"/>
    <lineage>
        <taxon>Eukaryota</taxon>
        <taxon>Sar</taxon>
        <taxon>Alveolata</taxon>
        <taxon>Dinophyceae</taxon>
        <taxon>Suessiales</taxon>
        <taxon>Symbiodiniaceae</taxon>
        <taxon>Symbiodinium</taxon>
    </lineage>
</organism>
<protein>
    <submittedName>
        <fullName evidence="1">APX7 protein</fullName>
    </submittedName>
</protein>
<reference evidence="1" key="1">
    <citation type="submission" date="2021-02" db="EMBL/GenBank/DDBJ databases">
        <authorList>
            <person name="Dougan E. K."/>
            <person name="Rhodes N."/>
            <person name="Thang M."/>
            <person name="Chan C."/>
        </authorList>
    </citation>
    <scope>NUCLEOTIDE SEQUENCE</scope>
</reference>
<evidence type="ECO:0000313" key="1">
    <source>
        <dbReference type="EMBL" id="CAE6937669.1"/>
    </source>
</evidence>
<proteinExistence type="predicted"/>
<dbReference type="EMBL" id="CAJNDS010000058">
    <property type="protein sequence ID" value="CAE6937669.1"/>
    <property type="molecule type" value="Genomic_DNA"/>
</dbReference>